<evidence type="ECO:0000259" key="3">
    <source>
        <dbReference type="Pfam" id="PF00857"/>
    </source>
</evidence>
<evidence type="ECO:0000313" key="4">
    <source>
        <dbReference type="EMBL" id="RED56574.1"/>
    </source>
</evidence>
<comment type="caution">
    <text evidence="4">The sequence shown here is derived from an EMBL/GenBank/DDBJ whole genome shotgun (WGS) entry which is preliminary data.</text>
</comment>
<feature type="domain" description="Isochorismatase-like" evidence="3">
    <location>
        <begin position="6"/>
        <end position="151"/>
    </location>
</feature>
<dbReference type="InterPro" id="IPR050272">
    <property type="entry name" value="Isochorismatase-like_hydrls"/>
</dbReference>
<dbReference type="PANTHER" id="PTHR43540:SF14">
    <property type="entry name" value="ISOCHORISMATASE"/>
    <property type="match status" value="1"/>
</dbReference>
<organism evidence="4 5">
    <name type="scientific">Cohnella lupini</name>
    <dbReference type="NCBI Taxonomy" id="1294267"/>
    <lineage>
        <taxon>Bacteria</taxon>
        <taxon>Bacillati</taxon>
        <taxon>Bacillota</taxon>
        <taxon>Bacilli</taxon>
        <taxon>Bacillales</taxon>
        <taxon>Paenibacillaceae</taxon>
        <taxon>Cohnella</taxon>
    </lineage>
</organism>
<reference evidence="4 5" key="1">
    <citation type="submission" date="2018-07" db="EMBL/GenBank/DDBJ databases">
        <title>Genomic Encyclopedia of Type Strains, Phase III (KMG-III): the genomes of soil and plant-associated and newly described type strains.</title>
        <authorList>
            <person name="Whitman W."/>
        </authorList>
    </citation>
    <scope>NUCLEOTIDE SEQUENCE [LARGE SCALE GENOMIC DNA]</scope>
    <source>
        <strain evidence="4 5">CECT 8236</strain>
    </source>
</reference>
<dbReference type="InterPro" id="IPR000868">
    <property type="entry name" value="Isochorismatase-like_dom"/>
</dbReference>
<dbReference type="EMBL" id="QRDY01000013">
    <property type="protein sequence ID" value="RED56574.1"/>
    <property type="molecule type" value="Genomic_DNA"/>
</dbReference>
<dbReference type="RefSeq" id="WP_115994387.1">
    <property type="nucleotide sequence ID" value="NZ_QRDY01000013.1"/>
</dbReference>
<accession>A0A3D9I4A6</accession>
<evidence type="ECO:0000256" key="2">
    <source>
        <dbReference type="ARBA" id="ARBA00022801"/>
    </source>
</evidence>
<dbReference type="OrthoDB" id="9785724at2"/>
<dbReference type="Pfam" id="PF00857">
    <property type="entry name" value="Isochorismatase"/>
    <property type="match status" value="1"/>
</dbReference>
<keyword evidence="2" id="KW-0378">Hydrolase</keyword>
<dbReference type="AlphaFoldDB" id="A0A3D9I4A6"/>
<dbReference type="SUPFAM" id="SSF52499">
    <property type="entry name" value="Isochorismatase-like hydrolases"/>
    <property type="match status" value="1"/>
</dbReference>
<sequence>MEKGNAALLLVDVQNAMFSYESSLYREDEVMDNIVGLVSKARASEVPVIYIQHTGYDDGDEFLEGSHTWQIDPRIQPLVTESVIMKTTCDSFHKTGLEEELRKRNIENLIIAGMQTEFCIDTTSRRAFSMGYGVTLVKDAHSTFDSANLTAAQIVEHHNYVLGGAFARLTATNDIVF</sequence>
<dbReference type="Proteomes" id="UP000256869">
    <property type="component" value="Unassembled WGS sequence"/>
</dbReference>
<comment type="similarity">
    <text evidence="1">Belongs to the isochorismatase family.</text>
</comment>
<dbReference type="GO" id="GO:0016787">
    <property type="term" value="F:hydrolase activity"/>
    <property type="evidence" value="ECO:0007669"/>
    <property type="project" value="UniProtKB-KW"/>
</dbReference>
<dbReference type="CDD" id="cd01014">
    <property type="entry name" value="nicotinamidase_related"/>
    <property type="match status" value="1"/>
</dbReference>
<evidence type="ECO:0000313" key="5">
    <source>
        <dbReference type="Proteomes" id="UP000256869"/>
    </source>
</evidence>
<name>A0A3D9I4A6_9BACL</name>
<dbReference type="PANTHER" id="PTHR43540">
    <property type="entry name" value="PEROXYUREIDOACRYLATE/UREIDOACRYLATE AMIDOHYDROLASE-RELATED"/>
    <property type="match status" value="1"/>
</dbReference>
<evidence type="ECO:0000256" key="1">
    <source>
        <dbReference type="ARBA" id="ARBA00006336"/>
    </source>
</evidence>
<keyword evidence="5" id="KW-1185">Reference proteome</keyword>
<proteinExistence type="inferred from homology"/>
<dbReference type="InterPro" id="IPR036380">
    <property type="entry name" value="Isochorismatase-like_sf"/>
</dbReference>
<protein>
    <submittedName>
        <fullName evidence="4">Nicotinamidase-related amidase</fullName>
    </submittedName>
</protein>
<dbReference type="Gene3D" id="3.40.50.850">
    <property type="entry name" value="Isochorismatase-like"/>
    <property type="match status" value="1"/>
</dbReference>
<gene>
    <name evidence="4" type="ORF">DFP95_11347</name>
</gene>